<gene>
    <name evidence="1" type="ORF">METZ01_LOCUS433149</name>
</gene>
<reference evidence="1" key="1">
    <citation type="submission" date="2018-05" db="EMBL/GenBank/DDBJ databases">
        <authorList>
            <person name="Lanie J.A."/>
            <person name="Ng W.-L."/>
            <person name="Kazmierczak K.M."/>
            <person name="Andrzejewski T.M."/>
            <person name="Davidsen T.M."/>
            <person name="Wayne K.J."/>
            <person name="Tettelin H."/>
            <person name="Glass J.I."/>
            <person name="Rusch D."/>
            <person name="Podicherti R."/>
            <person name="Tsui H.-C.T."/>
            <person name="Winkler M.E."/>
        </authorList>
    </citation>
    <scope>NUCLEOTIDE SEQUENCE</scope>
</reference>
<dbReference type="EMBL" id="UINC01174259">
    <property type="protein sequence ID" value="SVD80295.1"/>
    <property type="molecule type" value="Genomic_DNA"/>
</dbReference>
<accession>A0A382YBT9</accession>
<organism evidence="1">
    <name type="scientific">marine metagenome</name>
    <dbReference type="NCBI Taxonomy" id="408172"/>
    <lineage>
        <taxon>unclassified sequences</taxon>
        <taxon>metagenomes</taxon>
        <taxon>ecological metagenomes</taxon>
    </lineage>
</organism>
<proteinExistence type="predicted"/>
<sequence length="217" mass="23829">MKPTFNFTRRQWLASAFGFLGTAISSPLLAQTQWWKIRRIQTQYIAALAPEGATSGTGAETWGLWKVDPGPIGVWLRFYQALQKAGNIAPAGWRFDIDDWWLDENGLIMKAPEFPIPAGQYYVTNGEGNISLLTVEEPDAEGKQAWTLTDDKTIGDVTHGPCRSARYTPEGESGTCSPKYADRSAFPLKPGESPPLVSGCNRKSYAVLIVFGVPLTS</sequence>
<name>A0A382YBT9_9ZZZZ</name>
<dbReference type="AlphaFoldDB" id="A0A382YBT9"/>
<evidence type="ECO:0000313" key="1">
    <source>
        <dbReference type="EMBL" id="SVD80295.1"/>
    </source>
</evidence>
<protein>
    <submittedName>
        <fullName evidence="1">Uncharacterized protein</fullName>
    </submittedName>
</protein>